<dbReference type="AlphaFoldDB" id="A0A1B0DLG3"/>
<dbReference type="InterPro" id="IPR036865">
    <property type="entry name" value="CRAL-TRIO_dom_sf"/>
</dbReference>
<dbReference type="EMBL" id="AJVK01016426">
    <property type="status" value="NOT_ANNOTATED_CDS"/>
    <property type="molecule type" value="Genomic_DNA"/>
</dbReference>
<sequence length="274" mass="31968">MAVPPFTLNFAPLSDSLLELSRVELRETPEIREKAIKELRQLLHAATDLHYRDDDDFLLIFLRPCHFYPESALKMMRRVAEFKKNHNALLKNVMPEDESFNQSTFTWLANSPWDPKIVNSDKLFRIFYLVHLAAQLEVATQIRGVVVIMDFDGLSMKQIRALSPAFSKRLLTFIQEAMPLRLKEVHIIKQPYLFKMVWAFFKPFIQEKLGKRMHFHGGDMKSLHKFMDPDYLPANYGGNLPAINYGGKNWFPCILDHVNHIEKWNSYGYANAIP</sequence>
<dbReference type="VEuPathDB" id="VectorBase:PPAPM1_004315"/>
<dbReference type="InterPro" id="IPR036273">
    <property type="entry name" value="CRAL/TRIO_N_dom_sf"/>
</dbReference>
<dbReference type="SMART" id="SM01100">
    <property type="entry name" value="CRAL_TRIO_N"/>
    <property type="match status" value="1"/>
</dbReference>
<name>A0A1B0DLG3_PHLPP</name>
<evidence type="ECO:0000313" key="1">
    <source>
        <dbReference type="EnsemblMetazoa" id="PPAI009203-PA"/>
    </source>
</evidence>
<organism evidence="1 2">
    <name type="scientific">Phlebotomus papatasi</name>
    <name type="common">Sandfly</name>
    <dbReference type="NCBI Taxonomy" id="29031"/>
    <lineage>
        <taxon>Eukaryota</taxon>
        <taxon>Metazoa</taxon>
        <taxon>Ecdysozoa</taxon>
        <taxon>Arthropoda</taxon>
        <taxon>Hexapoda</taxon>
        <taxon>Insecta</taxon>
        <taxon>Pterygota</taxon>
        <taxon>Neoptera</taxon>
        <taxon>Endopterygota</taxon>
        <taxon>Diptera</taxon>
        <taxon>Nematocera</taxon>
        <taxon>Psychodoidea</taxon>
        <taxon>Psychodidae</taxon>
        <taxon>Phlebotomus</taxon>
        <taxon>Phlebotomus</taxon>
    </lineage>
</organism>
<dbReference type="InterPro" id="IPR011074">
    <property type="entry name" value="CRAL/TRIO_N_dom"/>
</dbReference>
<dbReference type="CDD" id="cd00170">
    <property type="entry name" value="SEC14"/>
    <property type="match status" value="1"/>
</dbReference>
<dbReference type="PROSITE" id="PS50191">
    <property type="entry name" value="CRAL_TRIO"/>
    <property type="match status" value="1"/>
</dbReference>
<dbReference type="SMART" id="SM00516">
    <property type="entry name" value="SEC14"/>
    <property type="match status" value="1"/>
</dbReference>
<dbReference type="SUPFAM" id="SSF52087">
    <property type="entry name" value="CRAL/TRIO domain"/>
    <property type="match status" value="1"/>
</dbReference>
<reference evidence="1" key="1">
    <citation type="submission" date="2022-08" db="UniProtKB">
        <authorList>
            <consortium name="EnsemblMetazoa"/>
        </authorList>
    </citation>
    <scope>IDENTIFICATION</scope>
    <source>
        <strain evidence="1">Israel</strain>
    </source>
</reference>
<dbReference type="Pfam" id="PF00650">
    <property type="entry name" value="CRAL_TRIO"/>
    <property type="match status" value="1"/>
</dbReference>
<dbReference type="Gene3D" id="1.10.8.20">
    <property type="entry name" value="N-terminal domain of phosphatidylinositol transfer protein sec14p"/>
    <property type="match status" value="1"/>
</dbReference>
<dbReference type="InterPro" id="IPR001251">
    <property type="entry name" value="CRAL-TRIO_dom"/>
</dbReference>
<accession>A0A1B0DLG3</accession>
<dbReference type="VEuPathDB" id="VectorBase:PPAI009203"/>
<dbReference type="PANTHER" id="PTHR10174:SF212">
    <property type="entry name" value="MIP26555P1"/>
    <property type="match status" value="1"/>
</dbReference>
<dbReference type="Proteomes" id="UP000092462">
    <property type="component" value="Unassembled WGS sequence"/>
</dbReference>
<dbReference type="SUPFAM" id="SSF46938">
    <property type="entry name" value="CRAL/TRIO N-terminal domain"/>
    <property type="match status" value="1"/>
</dbReference>
<proteinExistence type="predicted"/>
<dbReference type="Gene3D" id="1.20.5.1200">
    <property type="entry name" value="Alpha-tocopherol transfer"/>
    <property type="match status" value="1"/>
</dbReference>
<keyword evidence="2" id="KW-1185">Reference proteome</keyword>
<dbReference type="Gene3D" id="3.40.525.10">
    <property type="entry name" value="CRAL-TRIO lipid binding domain"/>
    <property type="match status" value="1"/>
</dbReference>
<dbReference type="GO" id="GO:1902936">
    <property type="term" value="F:phosphatidylinositol bisphosphate binding"/>
    <property type="evidence" value="ECO:0007669"/>
    <property type="project" value="TreeGrafter"/>
</dbReference>
<dbReference type="GO" id="GO:0016020">
    <property type="term" value="C:membrane"/>
    <property type="evidence" value="ECO:0007669"/>
    <property type="project" value="TreeGrafter"/>
</dbReference>
<dbReference type="EnsemblMetazoa" id="PPAI009203-RA">
    <property type="protein sequence ID" value="PPAI009203-PA"/>
    <property type="gene ID" value="PPAI009203"/>
</dbReference>
<dbReference type="EMBL" id="AJVK01016425">
    <property type="status" value="NOT_ANNOTATED_CDS"/>
    <property type="molecule type" value="Genomic_DNA"/>
</dbReference>
<protein>
    <submittedName>
        <fullName evidence="1">Uncharacterized protein</fullName>
    </submittedName>
</protein>
<evidence type="ECO:0000313" key="2">
    <source>
        <dbReference type="Proteomes" id="UP000092462"/>
    </source>
</evidence>
<dbReference type="PANTHER" id="PTHR10174">
    <property type="entry name" value="ALPHA-TOCOPHEROL TRANSFER PROTEIN-RELATED"/>
    <property type="match status" value="1"/>
</dbReference>